<evidence type="ECO:0000313" key="2">
    <source>
        <dbReference type="Proteomes" id="UP001212217"/>
    </source>
</evidence>
<dbReference type="RefSeq" id="WP_271986768.1">
    <property type="nucleotide sequence ID" value="NZ_JAQMFS010000010.1"/>
</dbReference>
<dbReference type="Proteomes" id="UP001212217">
    <property type="component" value="Unassembled WGS sequence"/>
</dbReference>
<dbReference type="AlphaFoldDB" id="A0AAW6B553"/>
<gene>
    <name evidence="1" type="ORF">PNO30_00700</name>
</gene>
<name>A0AAW6B553_9BACL</name>
<proteinExistence type="predicted"/>
<evidence type="ECO:0000313" key="1">
    <source>
        <dbReference type="EMBL" id="MDB6185302.1"/>
    </source>
</evidence>
<accession>A0AAW6B553</accession>
<comment type="caution">
    <text evidence="1">The sequence shown here is derived from an EMBL/GenBank/DDBJ whole genome shotgun (WGS) entry which is preliminary data.</text>
</comment>
<reference evidence="1" key="1">
    <citation type="submission" date="2023-08" db="EMBL/GenBank/DDBJ databases">
        <title>Dental plaque isolates bound by oral lectin ZG16B.</title>
        <authorList>
            <person name="Ghosh S."/>
        </authorList>
    </citation>
    <scope>NUCLEOTIDE SEQUENCE</scope>
    <source>
        <strain evidence="1">DP3_5B</strain>
    </source>
</reference>
<protein>
    <recommendedName>
        <fullName evidence="3">Antitoxin SocA-like Panacea domain-containing protein</fullName>
    </recommendedName>
</protein>
<dbReference type="EMBL" id="JAQMFS010000010">
    <property type="protein sequence ID" value="MDB6185302.1"/>
    <property type="molecule type" value="Genomic_DNA"/>
</dbReference>
<evidence type="ECO:0008006" key="3">
    <source>
        <dbReference type="Google" id="ProtNLM"/>
    </source>
</evidence>
<sequence length="219" mass="25757">MVNSNSRKLTLSGWLKEHNSESYNTPLKLQKFLFFYESFTKVAKEQPDFRRLRGYKNGPVFSDVWGDYTKERISFDKAVKEAYQKNSENINEKRAEKCSFIVRTLTEKELSDLTHEMNLWSSKEKLINEEGAYQVDLNESDFTSEDIRFINTLDSMYPTEIVENSTVITLGEKNFVFSNSDYEKLPKNYHDILSELSKNQDIYNPVFVELDEEGRFIID</sequence>
<organism evidence="1 2">
    <name type="scientific">Gemella haemolysans</name>
    <dbReference type="NCBI Taxonomy" id="1379"/>
    <lineage>
        <taxon>Bacteria</taxon>
        <taxon>Bacillati</taxon>
        <taxon>Bacillota</taxon>
        <taxon>Bacilli</taxon>
        <taxon>Bacillales</taxon>
        <taxon>Gemellaceae</taxon>
        <taxon>Gemella</taxon>
    </lineage>
</organism>